<dbReference type="RefSeq" id="WP_380537804.1">
    <property type="nucleotide sequence ID" value="NZ_JBHFAB010000015.1"/>
</dbReference>
<keyword evidence="3" id="KW-0547">Nucleotide-binding</keyword>
<keyword evidence="5" id="KW-0046">Antibiotic resistance</keyword>
<keyword evidence="8" id="KW-1185">Reference proteome</keyword>
<evidence type="ECO:0000313" key="8">
    <source>
        <dbReference type="Proteomes" id="UP001592531"/>
    </source>
</evidence>
<dbReference type="PROSITE" id="PS50893">
    <property type="entry name" value="ABC_TRANSPORTER_2"/>
    <property type="match status" value="1"/>
</dbReference>
<protein>
    <submittedName>
        <fullName evidence="7">ABC transporter ATP-binding protein</fullName>
    </submittedName>
</protein>
<keyword evidence="4 7" id="KW-0067">ATP-binding</keyword>
<evidence type="ECO:0000256" key="5">
    <source>
        <dbReference type="ARBA" id="ARBA00023251"/>
    </source>
</evidence>
<dbReference type="Pfam" id="PF00005">
    <property type="entry name" value="ABC_tran"/>
    <property type="match status" value="1"/>
</dbReference>
<accession>A0ABV6VZE6</accession>
<gene>
    <name evidence="7" type="ORF">ACEZDE_20395</name>
</gene>
<dbReference type="EMBL" id="JBHFAB010000015">
    <property type="protein sequence ID" value="MFC1418971.1"/>
    <property type="molecule type" value="Genomic_DNA"/>
</dbReference>
<evidence type="ECO:0000256" key="3">
    <source>
        <dbReference type="ARBA" id="ARBA00022741"/>
    </source>
</evidence>
<comment type="subcellular location">
    <subcellularLocation>
        <location evidence="1">Cell membrane</location>
        <topology evidence="1">Peripheral membrane protein</topology>
    </subcellularLocation>
</comment>
<organism evidence="7 8">
    <name type="scientific">Streptacidiphilus cavernicola</name>
    <dbReference type="NCBI Taxonomy" id="3342716"/>
    <lineage>
        <taxon>Bacteria</taxon>
        <taxon>Bacillati</taxon>
        <taxon>Actinomycetota</taxon>
        <taxon>Actinomycetes</taxon>
        <taxon>Kitasatosporales</taxon>
        <taxon>Streptomycetaceae</taxon>
        <taxon>Streptacidiphilus</taxon>
    </lineage>
</organism>
<dbReference type="InterPro" id="IPR027417">
    <property type="entry name" value="P-loop_NTPase"/>
</dbReference>
<evidence type="ECO:0000256" key="4">
    <source>
        <dbReference type="ARBA" id="ARBA00022840"/>
    </source>
</evidence>
<proteinExistence type="predicted"/>
<dbReference type="CDD" id="cd03230">
    <property type="entry name" value="ABC_DR_subfamily_A"/>
    <property type="match status" value="1"/>
</dbReference>
<dbReference type="GO" id="GO:0005524">
    <property type="term" value="F:ATP binding"/>
    <property type="evidence" value="ECO:0007669"/>
    <property type="project" value="UniProtKB-KW"/>
</dbReference>
<name>A0ABV6VZE6_9ACTN</name>
<dbReference type="Proteomes" id="UP001592531">
    <property type="component" value="Unassembled WGS sequence"/>
</dbReference>
<evidence type="ECO:0000256" key="2">
    <source>
        <dbReference type="ARBA" id="ARBA00022448"/>
    </source>
</evidence>
<sequence>MDTTPLRTDAVTLHGVSKHYGQVHAVRGLDLEIPRGRTVALLGPNGAGKSTTVGMLLGLLAPDAGTVAVGGLPPRTAVARGLIAAMLQDCGPMPGVTVAELVTLGRRLYPRPLAVGEALELAGLTAVARRRVDRLSGGQVQRLKFALVAVGNPDTMVLDEPTRALDVQGRREFWTAMRGYAATGRTIVFATHYLDEVEENADRVVVMARGTVVADGTATQIRALAGRATVRFRLSDPPARPPRGWLGAGSVDIRGDLVTLGTADPDATVRALAAGPLAWRDLSVVPPSLDESFLQLTAPAAAAAAAAPALEAAR</sequence>
<dbReference type="InterPro" id="IPR003593">
    <property type="entry name" value="AAA+_ATPase"/>
</dbReference>
<dbReference type="PANTHER" id="PTHR42711:SF17">
    <property type="entry name" value="ABC TRANSPORTER ATP-BINDING PROTEIN"/>
    <property type="match status" value="1"/>
</dbReference>
<dbReference type="InterPro" id="IPR003439">
    <property type="entry name" value="ABC_transporter-like_ATP-bd"/>
</dbReference>
<keyword evidence="2" id="KW-0813">Transport</keyword>
<dbReference type="SMART" id="SM00382">
    <property type="entry name" value="AAA"/>
    <property type="match status" value="1"/>
</dbReference>
<feature type="domain" description="ABC transporter" evidence="6">
    <location>
        <begin position="11"/>
        <end position="234"/>
    </location>
</feature>
<dbReference type="PANTHER" id="PTHR42711">
    <property type="entry name" value="ABC TRANSPORTER ATP-BINDING PROTEIN"/>
    <property type="match status" value="1"/>
</dbReference>
<dbReference type="Gene3D" id="3.40.50.300">
    <property type="entry name" value="P-loop containing nucleotide triphosphate hydrolases"/>
    <property type="match status" value="1"/>
</dbReference>
<reference evidence="7 8" key="1">
    <citation type="submission" date="2024-09" db="EMBL/GenBank/DDBJ databases">
        <authorList>
            <person name="Lee S.D."/>
        </authorList>
    </citation>
    <scope>NUCLEOTIDE SEQUENCE [LARGE SCALE GENOMIC DNA]</scope>
    <source>
        <strain evidence="7 8">N8-3</strain>
    </source>
</reference>
<evidence type="ECO:0000259" key="6">
    <source>
        <dbReference type="PROSITE" id="PS50893"/>
    </source>
</evidence>
<comment type="caution">
    <text evidence="7">The sequence shown here is derived from an EMBL/GenBank/DDBJ whole genome shotgun (WGS) entry which is preliminary data.</text>
</comment>
<evidence type="ECO:0000256" key="1">
    <source>
        <dbReference type="ARBA" id="ARBA00004202"/>
    </source>
</evidence>
<evidence type="ECO:0000313" key="7">
    <source>
        <dbReference type="EMBL" id="MFC1418971.1"/>
    </source>
</evidence>
<dbReference type="SUPFAM" id="SSF52540">
    <property type="entry name" value="P-loop containing nucleoside triphosphate hydrolases"/>
    <property type="match status" value="1"/>
</dbReference>
<dbReference type="InterPro" id="IPR050763">
    <property type="entry name" value="ABC_transporter_ATP-binding"/>
</dbReference>